<organism evidence="1 2">
    <name type="scientific">Photobacterium kishitanii</name>
    <dbReference type="NCBI Taxonomy" id="318456"/>
    <lineage>
        <taxon>Bacteria</taxon>
        <taxon>Pseudomonadati</taxon>
        <taxon>Pseudomonadota</taxon>
        <taxon>Gammaproteobacteria</taxon>
        <taxon>Vibrionales</taxon>
        <taxon>Vibrionaceae</taxon>
        <taxon>Photobacterium</taxon>
    </lineage>
</organism>
<name>A0A2T3KMC1_9GAMM</name>
<protein>
    <submittedName>
        <fullName evidence="1">Uncharacterized protein</fullName>
    </submittedName>
</protein>
<gene>
    <name evidence="1" type="ORF">C9J27_02685</name>
</gene>
<dbReference type="RefSeq" id="WP_107288676.1">
    <property type="nucleotide sequence ID" value="NZ_PYNF01000002.1"/>
</dbReference>
<evidence type="ECO:0000313" key="1">
    <source>
        <dbReference type="EMBL" id="PSV00949.1"/>
    </source>
</evidence>
<comment type="caution">
    <text evidence="1">The sequence shown here is derived from an EMBL/GenBank/DDBJ whole genome shotgun (WGS) entry which is preliminary data.</text>
</comment>
<dbReference type="AlphaFoldDB" id="A0A2T3KMC1"/>
<proteinExistence type="predicted"/>
<accession>A0A2T3KMC1</accession>
<dbReference type="Proteomes" id="UP000241426">
    <property type="component" value="Unassembled WGS sequence"/>
</dbReference>
<sequence>MSRMLLHAVLQMPTTLWGDSLLDKRQRHARYCEASKVIIEQDAVIKTLEEQQRVMEMQLASYASRVSAEVSGVNTN</sequence>
<dbReference type="EMBL" id="PYNF01000002">
    <property type="protein sequence ID" value="PSV00949.1"/>
    <property type="molecule type" value="Genomic_DNA"/>
</dbReference>
<reference evidence="1 2" key="1">
    <citation type="submission" date="2018-01" db="EMBL/GenBank/DDBJ databases">
        <title>Whole genome sequencing of Histamine producing bacteria.</title>
        <authorList>
            <person name="Butler K."/>
        </authorList>
    </citation>
    <scope>NUCLEOTIDE SEQUENCE [LARGE SCALE GENOMIC DNA]</scope>
    <source>
        <strain evidence="1 2">FS-7.2</strain>
    </source>
</reference>
<evidence type="ECO:0000313" key="2">
    <source>
        <dbReference type="Proteomes" id="UP000241426"/>
    </source>
</evidence>